<accession>A0A5Z7Y1Q2</accession>
<name>A0A5Z7Y1Q2_SALNE</name>
<proteinExistence type="predicted"/>
<dbReference type="AlphaFoldDB" id="A0A5Z7Y1Q2"/>
<gene>
    <name evidence="1" type="ORF">CIM45_23770</name>
</gene>
<organism evidence="1">
    <name type="scientific">Salmonella newport</name>
    <dbReference type="NCBI Taxonomy" id="108619"/>
    <lineage>
        <taxon>Bacteria</taxon>
        <taxon>Pseudomonadati</taxon>
        <taxon>Pseudomonadota</taxon>
        <taxon>Gammaproteobacteria</taxon>
        <taxon>Enterobacterales</taxon>
        <taxon>Enterobacteriaceae</taxon>
        <taxon>Salmonella</taxon>
    </lineage>
</organism>
<comment type="caution">
    <text evidence="1">The sequence shown here is derived from an EMBL/GenBank/DDBJ whole genome shotgun (WGS) entry which is preliminary data.</text>
</comment>
<dbReference type="EMBL" id="AAKKOY010000021">
    <property type="protein sequence ID" value="ECS7537574.1"/>
    <property type="molecule type" value="Genomic_DNA"/>
</dbReference>
<protein>
    <submittedName>
        <fullName evidence="1">Uncharacterized protein</fullName>
    </submittedName>
</protein>
<sequence length="185" mass="21213">MVMAVVKIIDIQFIPGENQTVDGNNGKKVNILDLGIVISWHLTNPDLHPNTQSYLNLMKLDDTFQLSLNPGNINILKDDSSQDILKTNWINTEWSTDFILTQWWDESEIAKFKEEHSDLIKRTTTDKDIMTHILIAEVNHKDFASMSNIFVHLVNDIPERKKMFSIDCSFGSGTERKSESKTFSL</sequence>
<evidence type="ECO:0000313" key="1">
    <source>
        <dbReference type="EMBL" id="ECS7537574.1"/>
    </source>
</evidence>
<reference evidence="1" key="1">
    <citation type="submission" date="2018-07" db="EMBL/GenBank/DDBJ databases">
        <authorList>
            <consortium name="PulseNet: The National Subtyping Network for Foodborne Disease Surveillance"/>
            <person name="Tarr C.L."/>
            <person name="Trees E."/>
            <person name="Katz L.S."/>
            <person name="Carleton-Romer H.A."/>
            <person name="Stroika S."/>
            <person name="Kucerova Z."/>
            <person name="Roache K.F."/>
            <person name="Sabol A.L."/>
            <person name="Besser J."/>
            <person name="Gerner-Smidt P."/>
        </authorList>
    </citation>
    <scope>NUCLEOTIDE SEQUENCE</scope>
    <source>
        <strain evidence="1">PNUSAS019309</strain>
    </source>
</reference>